<dbReference type="EMBL" id="CAJGYO010000061">
    <property type="protein sequence ID" value="CAD6340767.1"/>
    <property type="molecule type" value="Genomic_DNA"/>
</dbReference>
<dbReference type="Gene3D" id="3.20.20.80">
    <property type="entry name" value="Glycosidases"/>
    <property type="match status" value="1"/>
</dbReference>
<comment type="subcellular location">
    <subcellularLocation>
        <location evidence="2">Secreted</location>
    </subcellularLocation>
</comment>
<evidence type="ECO:0000313" key="14">
    <source>
        <dbReference type="EMBL" id="CAD6340767.1"/>
    </source>
</evidence>
<reference evidence="14" key="1">
    <citation type="submission" date="2020-10" db="EMBL/GenBank/DDBJ databases">
        <authorList>
            <person name="Han B."/>
            <person name="Lu T."/>
            <person name="Zhao Q."/>
            <person name="Huang X."/>
            <person name="Zhao Y."/>
        </authorList>
    </citation>
    <scope>NUCLEOTIDE SEQUENCE</scope>
</reference>
<evidence type="ECO:0000256" key="9">
    <source>
        <dbReference type="ARBA" id="ARBA00023295"/>
    </source>
</evidence>
<sequence length="740" mass="79406">MGAAARKPAAALLPIWLICLVCASRAGAQPYIGVNYGEVADNLPSPDETAKLLKSTSISKVRLYGVDAGLIRALAGSGISVVVGVANGDIPSLAADPAAASRWLAANVLPFVPATTISTVAVGNEVLESGDASWPRRCCRPCRTSAPRPPRGGDGAAGIRFSTVNTMGVMAQSDPPSTGAFHPDVAPQLQQILAFLSRTGAPFMINPYPWFAYQSDPRPETLSFCLFQPNAGRVDGGSRIRYTNMFDAQLDAVKSALVRAGYGSVDIVVAETGWPTKGDAGEPGATAENARAYVSNLVAHLRSGAGTPLMPGKSVETYLFALYDEDLKPGPTSERSFGLYHTDLTMAYDAGLTSSTPAAGGGGAAQAKQAGGWCVARDGASDAELQVDLDYACSQLGVDCGAIQPGGACFEPNTVRAHAAYAMNQLYQAAGRHPWNCDFRASAALTSENPSRSDDGTVEATNAWWKANTNGQSDLMKFRKGLPEYLDQMDKMFTGNTIDGSTSFVAGECGTIDLDGGSSDEEAADEGLYNIIHNESDMDFFLANGPEERMIIIEQAAPVDVVSAAATHCVDPWDDLQEMMMAELEDAEDDDAFIYGMYQYALHIDKHLNRAEYRQPAMTGLEWVQRKLGDSKACYSMFRMSPPMFHRLHDLLVQSYGLKSSAKSTSVEALGMFLWMIGAPQSFRQAEDRFERSLGTVSNMLNKVLKCMVKLAADIIKPVDPQFRTMHPRLRNPRCTVAAI</sequence>
<comment type="caution">
    <text evidence="14">The sequence shown here is derived from an EMBL/GenBank/DDBJ whole genome shotgun (WGS) entry which is preliminary data.</text>
</comment>
<dbReference type="PANTHER" id="PTHR32227">
    <property type="entry name" value="GLUCAN ENDO-1,3-BETA-GLUCOSIDASE BG1-RELATED-RELATED"/>
    <property type="match status" value="1"/>
</dbReference>
<feature type="signal peptide" evidence="12">
    <location>
        <begin position="1"/>
        <end position="28"/>
    </location>
</feature>
<dbReference type="SUPFAM" id="SSF51445">
    <property type="entry name" value="(Trans)glycosidases"/>
    <property type="match status" value="1"/>
</dbReference>
<proteinExistence type="inferred from homology"/>
<feature type="chain" id="PRO_5032355500" description="glucan endo-1,3-beta-D-glucosidase" evidence="12">
    <location>
        <begin position="29"/>
        <end position="740"/>
    </location>
</feature>
<dbReference type="PROSITE" id="PS00587">
    <property type="entry name" value="GLYCOSYL_HYDROL_F17"/>
    <property type="match status" value="1"/>
</dbReference>
<evidence type="ECO:0000256" key="2">
    <source>
        <dbReference type="ARBA" id="ARBA00004613"/>
    </source>
</evidence>
<dbReference type="OrthoDB" id="941679at2759"/>
<dbReference type="FunFam" id="3.20.20.80:FF:000005">
    <property type="entry name" value="Glucan endo-1,3-beta-glucosidase 14"/>
    <property type="match status" value="1"/>
</dbReference>
<dbReference type="Pfam" id="PF00332">
    <property type="entry name" value="Glyco_hydro_17"/>
    <property type="match status" value="1"/>
</dbReference>
<dbReference type="Gene3D" id="1.20.58.1040">
    <property type="match status" value="1"/>
</dbReference>
<evidence type="ECO:0000256" key="8">
    <source>
        <dbReference type="ARBA" id="ARBA00023157"/>
    </source>
</evidence>
<feature type="domain" description="X8" evidence="13">
    <location>
        <begin position="372"/>
        <end position="453"/>
    </location>
</feature>
<evidence type="ECO:0000256" key="7">
    <source>
        <dbReference type="ARBA" id="ARBA00022801"/>
    </source>
</evidence>
<dbReference type="SMART" id="SM00768">
    <property type="entry name" value="X8"/>
    <property type="match status" value="1"/>
</dbReference>
<keyword evidence="5" id="KW-0964">Secreted</keyword>
<keyword evidence="6 12" id="KW-0732">Signal</keyword>
<comment type="catalytic activity">
    <reaction evidence="1">
        <text>Hydrolysis of (1-&gt;3)-beta-D-glucosidic linkages in (1-&gt;3)-beta-D-glucans.</text>
        <dbReference type="EC" id="3.2.1.39"/>
    </reaction>
</comment>
<dbReference type="FunFam" id="1.20.58.1040:FF:000003">
    <property type="entry name" value="glucan endo-1,3-beta-glucosidase 7"/>
    <property type="match status" value="1"/>
</dbReference>
<dbReference type="InterPro" id="IPR012946">
    <property type="entry name" value="X8"/>
</dbReference>
<dbReference type="InterPro" id="IPR044965">
    <property type="entry name" value="Glyco_hydro_17_plant"/>
</dbReference>
<comment type="similarity">
    <text evidence="3 10">Belongs to the glycosyl hydrolase 17 family.</text>
</comment>
<evidence type="ECO:0000259" key="13">
    <source>
        <dbReference type="SMART" id="SM00768"/>
    </source>
</evidence>
<accession>A0A811SIN1</accession>
<keyword evidence="8" id="KW-1015">Disulfide bond</keyword>
<evidence type="ECO:0000256" key="11">
    <source>
        <dbReference type="RuleBase" id="RU004336"/>
    </source>
</evidence>
<keyword evidence="15" id="KW-1185">Reference proteome</keyword>
<evidence type="ECO:0000256" key="4">
    <source>
        <dbReference type="ARBA" id="ARBA00012780"/>
    </source>
</evidence>
<dbReference type="InterPro" id="IPR000490">
    <property type="entry name" value="Glyco_hydro_17"/>
</dbReference>
<dbReference type="Pfam" id="PF26138">
    <property type="entry name" value="DUF8040"/>
    <property type="match status" value="1"/>
</dbReference>
<dbReference type="EC" id="3.2.1.39" evidence="4"/>
<evidence type="ECO:0000256" key="12">
    <source>
        <dbReference type="SAM" id="SignalP"/>
    </source>
</evidence>
<dbReference type="GO" id="GO:0005576">
    <property type="term" value="C:extracellular region"/>
    <property type="evidence" value="ECO:0007669"/>
    <property type="project" value="UniProtKB-SubCell"/>
</dbReference>
<dbReference type="GO" id="GO:0005975">
    <property type="term" value="P:carbohydrate metabolic process"/>
    <property type="evidence" value="ECO:0007669"/>
    <property type="project" value="InterPro"/>
</dbReference>
<evidence type="ECO:0000256" key="10">
    <source>
        <dbReference type="RuleBase" id="RU004335"/>
    </source>
</evidence>
<evidence type="ECO:0000256" key="3">
    <source>
        <dbReference type="ARBA" id="ARBA00008773"/>
    </source>
</evidence>
<dbReference type="AlphaFoldDB" id="A0A811SIN1"/>
<gene>
    <name evidence="14" type="ORF">NCGR_LOCUS64865</name>
</gene>
<name>A0A811SIN1_9POAL</name>
<dbReference type="InterPro" id="IPR058353">
    <property type="entry name" value="DUF8040"/>
</dbReference>
<dbReference type="InterPro" id="IPR017853">
    <property type="entry name" value="GH"/>
</dbReference>
<dbReference type="Proteomes" id="UP000604825">
    <property type="component" value="Unassembled WGS sequence"/>
</dbReference>
<evidence type="ECO:0000256" key="5">
    <source>
        <dbReference type="ARBA" id="ARBA00022525"/>
    </source>
</evidence>
<keyword evidence="7 11" id="KW-0378">Hydrolase</keyword>
<protein>
    <recommendedName>
        <fullName evidence="4">glucan endo-1,3-beta-D-glucosidase</fullName>
        <ecNumber evidence="4">3.2.1.39</ecNumber>
    </recommendedName>
</protein>
<evidence type="ECO:0000313" key="15">
    <source>
        <dbReference type="Proteomes" id="UP000604825"/>
    </source>
</evidence>
<evidence type="ECO:0000256" key="1">
    <source>
        <dbReference type="ARBA" id="ARBA00000382"/>
    </source>
</evidence>
<dbReference type="GO" id="GO:0042973">
    <property type="term" value="F:glucan endo-1,3-beta-D-glucosidase activity"/>
    <property type="evidence" value="ECO:0007669"/>
    <property type="project" value="UniProtKB-EC"/>
</dbReference>
<organism evidence="14 15">
    <name type="scientific">Miscanthus lutarioriparius</name>
    <dbReference type="NCBI Taxonomy" id="422564"/>
    <lineage>
        <taxon>Eukaryota</taxon>
        <taxon>Viridiplantae</taxon>
        <taxon>Streptophyta</taxon>
        <taxon>Embryophyta</taxon>
        <taxon>Tracheophyta</taxon>
        <taxon>Spermatophyta</taxon>
        <taxon>Magnoliopsida</taxon>
        <taxon>Liliopsida</taxon>
        <taxon>Poales</taxon>
        <taxon>Poaceae</taxon>
        <taxon>PACMAD clade</taxon>
        <taxon>Panicoideae</taxon>
        <taxon>Andropogonodae</taxon>
        <taxon>Andropogoneae</taxon>
        <taxon>Saccharinae</taxon>
        <taxon>Miscanthus</taxon>
    </lineage>
</organism>
<evidence type="ECO:0000256" key="6">
    <source>
        <dbReference type="ARBA" id="ARBA00022729"/>
    </source>
</evidence>
<dbReference type="Pfam" id="PF07983">
    <property type="entry name" value="X8"/>
    <property type="match status" value="1"/>
</dbReference>
<keyword evidence="9 11" id="KW-0326">Glycosidase</keyword>